<dbReference type="InterPro" id="IPR018060">
    <property type="entry name" value="HTH_AraC"/>
</dbReference>
<gene>
    <name evidence="5" type="ORF">GKZ28_13405</name>
</gene>
<dbReference type="PROSITE" id="PS00041">
    <property type="entry name" value="HTH_ARAC_FAMILY_1"/>
    <property type="match status" value="1"/>
</dbReference>
<dbReference type="PANTHER" id="PTHR43280:SF28">
    <property type="entry name" value="HTH-TYPE TRANSCRIPTIONAL ACTIVATOR RHAS"/>
    <property type="match status" value="1"/>
</dbReference>
<dbReference type="PANTHER" id="PTHR43280">
    <property type="entry name" value="ARAC-FAMILY TRANSCRIPTIONAL REGULATOR"/>
    <property type="match status" value="1"/>
</dbReference>
<dbReference type="InterPro" id="IPR018062">
    <property type="entry name" value="HTH_AraC-typ_CS"/>
</dbReference>
<comment type="caution">
    <text evidence="5">The sequence shown here is derived from an EMBL/GenBank/DDBJ whole genome shotgun (WGS) entry which is preliminary data.</text>
</comment>
<dbReference type="SUPFAM" id="SSF46689">
    <property type="entry name" value="Homeodomain-like"/>
    <property type="match status" value="2"/>
</dbReference>
<evidence type="ECO:0000256" key="1">
    <source>
        <dbReference type="ARBA" id="ARBA00023015"/>
    </source>
</evidence>
<dbReference type="Gene3D" id="2.60.120.10">
    <property type="entry name" value="Jelly Rolls"/>
    <property type="match status" value="1"/>
</dbReference>
<evidence type="ECO:0000256" key="3">
    <source>
        <dbReference type="ARBA" id="ARBA00023163"/>
    </source>
</evidence>
<sequence length="301" mass="35762">MIHYKKFTNSNFKENVTHMIDNRPYSIHQTHVDASNNLVLYQHWHDEIEIFYMQQGEIEFIIEDTHFCIHEGEAVLIPSNLLHMATKTNKETCSFFAFVFSPVLFTEAFTNAAYTRFVQPLKHNGLIYSVKFSPNISWQHDVLLFLKKIIYFYGRQDINAWELELHGILYQLWNLYYLNHMAPIALSSNYEKLYDKLKPSIEYIHENFSFDMTLELLSKQSCLCIGTFCRYFKELTGLTPFTYLNRFRIRKSCEALLNTSLNITEIANMCGFNNISYFNRSFLEHVKCKPSEYRKQNMNIF</sequence>
<keyword evidence="3" id="KW-0804">Transcription</keyword>
<evidence type="ECO:0000313" key="6">
    <source>
        <dbReference type="Proteomes" id="UP000656077"/>
    </source>
</evidence>
<dbReference type="PROSITE" id="PS01124">
    <property type="entry name" value="HTH_ARAC_FAMILY_2"/>
    <property type="match status" value="1"/>
</dbReference>
<dbReference type="Gene3D" id="1.10.10.60">
    <property type="entry name" value="Homeodomain-like"/>
    <property type="match status" value="2"/>
</dbReference>
<dbReference type="SUPFAM" id="SSF51182">
    <property type="entry name" value="RmlC-like cupins"/>
    <property type="match status" value="1"/>
</dbReference>
<dbReference type="InterPro" id="IPR009057">
    <property type="entry name" value="Homeodomain-like_sf"/>
</dbReference>
<dbReference type="Proteomes" id="UP000656077">
    <property type="component" value="Unassembled WGS sequence"/>
</dbReference>
<dbReference type="PRINTS" id="PR00032">
    <property type="entry name" value="HTHARAC"/>
</dbReference>
<keyword evidence="2" id="KW-0238">DNA-binding</keyword>
<accession>A0A964W2W3</accession>
<evidence type="ECO:0000313" key="5">
    <source>
        <dbReference type="EMBL" id="MVX64690.1"/>
    </source>
</evidence>
<protein>
    <submittedName>
        <fullName evidence="5">Helix-turn-helix domain-containing protein</fullName>
    </submittedName>
</protein>
<dbReference type="GO" id="GO:0043565">
    <property type="term" value="F:sequence-specific DNA binding"/>
    <property type="evidence" value="ECO:0007669"/>
    <property type="project" value="InterPro"/>
</dbReference>
<keyword evidence="1" id="KW-0805">Transcription regulation</keyword>
<dbReference type="GO" id="GO:0003700">
    <property type="term" value="F:DNA-binding transcription factor activity"/>
    <property type="evidence" value="ECO:0007669"/>
    <property type="project" value="InterPro"/>
</dbReference>
<dbReference type="Pfam" id="PF07883">
    <property type="entry name" value="Cupin_2"/>
    <property type="match status" value="1"/>
</dbReference>
<dbReference type="InterPro" id="IPR020449">
    <property type="entry name" value="Tscrpt_reg_AraC-type_HTH"/>
</dbReference>
<evidence type="ECO:0000259" key="4">
    <source>
        <dbReference type="PROSITE" id="PS01124"/>
    </source>
</evidence>
<dbReference type="Pfam" id="PF12833">
    <property type="entry name" value="HTH_18"/>
    <property type="match status" value="1"/>
</dbReference>
<dbReference type="CDD" id="cd02208">
    <property type="entry name" value="cupin_RmlC-like"/>
    <property type="match status" value="1"/>
</dbReference>
<evidence type="ECO:0000256" key="2">
    <source>
        <dbReference type="ARBA" id="ARBA00023125"/>
    </source>
</evidence>
<dbReference type="InterPro" id="IPR013096">
    <property type="entry name" value="Cupin_2"/>
</dbReference>
<dbReference type="SMART" id="SM00342">
    <property type="entry name" value="HTH_ARAC"/>
    <property type="match status" value="1"/>
</dbReference>
<dbReference type="AlphaFoldDB" id="A0A964W2W3"/>
<dbReference type="EMBL" id="WSRQ01000020">
    <property type="protein sequence ID" value="MVX64690.1"/>
    <property type="molecule type" value="Genomic_DNA"/>
</dbReference>
<proteinExistence type="predicted"/>
<name>A0A964W2W3_9CLOT</name>
<dbReference type="InterPro" id="IPR014710">
    <property type="entry name" value="RmlC-like_jellyroll"/>
</dbReference>
<feature type="domain" description="HTH araC/xylS-type" evidence="4">
    <location>
        <begin position="198"/>
        <end position="296"/>
    </location>
</feature>
<organism evidence="5 6">
    <name type="scientific">Clostridium chromiireducens</name>
    <dbReference type="NCBI Taxonomy" id="225345"/>
    <lineage>
        <taxon>Bacteria</taxon>
        <taxon>Bacillati</taxon>
        <taxon>Bacillota</taxon>
        <taxon>Clostridia</taxon>
        <taxon>Eubacteriales</taxon>
        <taxon>Clostridiaceae</taxon>
        <taxon>Clostridium</taxon>
    </lineage>
</organism>
<reference evidence="5" key="1">
    <citation type="submission" date="2019-12" db="EMBL/GenBank/DDBJ databases">
        <title>Microbes associate with the intestines of laboratory mice.</title>
        <authorList>
            <person name="Navarre W."/>
            <person name="Wong E."/>
        </authorList>
    </citation>
    <scope>NUCLEOTIDE SEQUENCE</scope>
    <source>
        <strain evidence="5">NM79_F5</strain>
    </source>
</reference>
<dbReference type="InterPro" id="IPR011051">
    <property type="entry name" value="RmlC_Cupin_sf"/>
</dbReference>